<dbReference type="SUPFAM" id="SSF103088">
    <property type="entry name" value="OmpA-like"/>
    <property type="match status" value="1"/>
</dbReference>
<evidence type="ECO:0000313" key="2">
    <source>
        <dbReference type="EMBL" id="KAJ55886.1"/>
    </source>
</evidence>
<evidence type="ECO:0000259" key="1">
    <source>
        <dbReference type="Pfam" id="PF00691"/>
    </source>
</evidence>
<sequence>MVPFAATSQDLPVETIVQSLLPERTGPVISGATAELTRGIQRQAPIPEVFDLPKAQLIVSFEGNSHRLTEPGLRALRSIAAALKDPRLADAPFQVGSHAYDPANLAGAQVLTTRRATTITQHLNVFYDIPTERLIPVGYGTSAPFDLAQAAHPMNNRIELINLAPLNK</sequence>
<dbReference type="InterPro" id="IPR006665">
    <property type="entry name" value="OmpA-like"/>
</dbReference>
<dbReference type="Gene3D" id="3.30.1330.60">
    <property type="entry name" value="OmpA-like domain"/>
    <property type="match status" value="1"/>
</dbReference>
<dbReference type="InterPro" id="IPR036737">
    <property type="entry name" value="OmpA-like_sf"/>
</dbReference>
<dbReference type="STRING" id="1454373.ACMU_08950"/>
<organism evidence="2 3">
    <name type="scientific">Actibacterium mucosum KCTC 23349</name>
    <dbReference type="NCBI Taxonomy" id="1454373"/>
    <lineage>
        <taxon>Bacteria</taxon>
        <taxon>Pseudomonadati</taxon>
        <taxon>Pseudomonadota</taxon>
        <taxon>Alphaproteobacteria</taxon>
        <taxon>Rhodobacterales</taxon>
        <taxon>Roseobacteraceae</taxon>
        <taxon>Actibacterium</taxon>
    </lineage>
</organism>
<protein>
    <recommendedName>
        <fullName evidence="1">OmpA-like domain-containing protein</fullName>
    </recommendedName>
</protein>
<dbReference type="Proteomes" id="UP000026249">
    <property type="component" value="Unassembled WGS sequence"/>
</dbReference>
<dbReference type="Pfam" id="PF00691">
    <property type="entry name" value="OmpA"/>
    <property type="match status" value="1"/>
</dbReference>
<accession>A0A037ZM46</accession>
<proteinExistence type="predicted"/>
<name>A0A037ZM46_9RHOB</name>
<feature type="domain" description="OmpA-like" evidence="1">
    <location>
        <begin position="61"/>
        <end position="150"/>
    </location>
</feature>
<dbReference type="AlphaFoldDB" id="A0A037ZM46"/>
<evidence type="ECO:0000313" key="3">
    <source>
        <dbReference type="Proteomes" id="UP000026249"/>
    </source>
</evidence>
<reference evidence="2 3" key="1">
    <citation type="submission" date="2014-03" db="EMBL/GenBank/DDBJ databases">
        <title>Draft Genome Sequence of Actibacterium mucosum KCTC 23349, a Marine Alphaproteobacterium with Complex Ionic Requirements Isolated from Mediterranean Seawater at Malvarrosa Beach, Valencia, Spain.</title>
        <authorList>
            <person name="Arahal D.R."/>
            <person name="Shao Z."/>
            <person name="Lai Q."/>
            <person name="Pujalte M.J."/>
        </authorList>
    </citation>
    <scope>NUCLEOTIDE SEQUENCE [LARGE SCALE GENOMIC DNA]</scope>
    <source>
        <strain evidence="2 3">KCTC 23349</strain>
    </source>
</reference>
<keyword evidence="3" id="KW-1185">Reference proteome</keyword>
<gene>
    <name evidence="2" type="ORF">ACMU_08950</name>
</gene>
<dbReference type="EMBL" id="JFKE01000003">
    <property type="protein sequence ID" value="KAJ55886.1"/>
    <property type="molecule type" value="Genomic_DNA"/>
</dbReference>
<comment type="caution">
    <text evidence="2">The sequence shown here is derived from an EMBL/GenBank/DDBJ whole genome shotgun (WGS) entry which is preliminary data.</text>
</comment>